<comment type="subcellular location">
    <subcellularLocation>
        <location evidence="1">Cell membrane</location>
        <topology evidence="1">Multi-pass membrane protein</topology>
    </subcellularLocation>
</comment>
<evidence type="ECO:0000259" key="8">
    <source>
        <dbReference type="Pfam" id="PF00482"/>
    </source>
</evidence>
<name>A0A2T4UZD3_9MICO</name>
<feature type="domain" description="Type II secretion system protein GspF" evidence="8">
    <location>
        <begin position="42"/>
        <end position="192"/>
    </location>
</feature>
<dbReference type="Proteomes" id="UP000241085">
    <property type="component" value="Unassembled WGS sequence"/>
</dbReference>
<proteinExistence type="predicted"/>
<evidence type="ECO:0000256" key="4">
    <source>
        <dbReference type="ARBA" id="ARBA00022989"/>
    </source>
</evidence>
<dbReference type="InterPro" id="IPR018076">
    <property type="entry name" value="T2SS_GspF_dom"/>
</dbReference>
<gene>
    <name evidence="9" type="ORF">C1I63_17555</name>
</gene>
<protein>
    <submittedName>
        <fullName evidence="9">Pilus assembly protein TadB</fullName>
    </submittedName>
</protein>
<evidence type="ECO:0000256" key="3">
    <source>
        <dbReference type="ARBA" id="ARBA00022692"/>
    </source>
</evidence>
<feature type="transmembrane region" description="Helical" evidence="7">
    <location>
        <begin position="325"/>
        <end position="353"/>
    </location>
</feature>
<feature type="region of interest" description="Disordered" evidence="6">
    <location>
        <begin position="1"/>
        <end position="27"/>
    </location>
</feature>
<dbReference type="AlphaFoldDB" id="A0A2T4UZD3"/>
<dbReference type="PANTHER" id="PTHR35007:SF4">
    <property type="entry name" value="CONSERVED TRANSMEMBRANE PROTEIN-RELATED"/>
    <property type="match status" value="1"/>
</dbReference>
<evidence type="ECO:0000313" key="9">
    <source>
        <dbReference type="EMBL" id="PTL74875.1"/>
    </source>
</evidence>
<evidence type="ECO:0000256" key="5">
    <source>
        <dbReference type="ARBA" id="ARBA00023136"/>
    </source>
</evidence>
<evidence type="ECO:0000256" key="7">
    <source>
        <dbReference type="SAM" id="Phobius"/>
    </source>
</evidence>
<keyword evidence="5 7" id="KW-0472">Membrane</keyword>
<evidence type="ECO:0000313" key="10">
    <source>
        <dbReference type="Proteomes" id="UP000241085"/>
    </source>
</evidence>
<dbReference type="Pfam" id="PF00482">
    <property type="entry name" value="T2SSF"/>
    <property type="match status" value="1"/>
</dbReference>
<dbReference type="EMBL" id="PZPL01000001">
    <property type="protein sequence ID" value="PTL74875.1"/>
    <property type="molecule type" value="Genomic_DNA"/>
</dbReference>
<dbReference type="GO" id="GO:0005886">
    <property type="term" value="C:plasma membrane"/>
    <property type="evidence" value="ECO:0007669"/>
    <property type="project" value="UniProtKB-SubCell"/>
</dbReference>
<comment type="caution">
    <text evidence="9">The sequence shown here is derived from an EMBL/GenBank/DDBJ whole genome shotgun (WGS) entry which is preliminary data.</text>
</comment>
<reference evidence="9 10" key="1">
    <citation type="submission" date="2018-03" db="EMBL/GenBank/DDBJ databases">
        <title>Bacteriophage NCPPB3778 and a type I-E CRISPR drive the evolution of the US Biological Select Agent, Rathayibacter toxicus.</title>
        <authorList>
            <person name="Davis E.W.II."/>
            <person name="Tabima J.F."/>
            <person name="Weisberg A.J."/>
            <person name="Dantas Lopes L."/>
            <person name="Wiseman M.S."/>
            <person name="Wiseman M.S."/>
            <person name="Pupko T."/>
            <person name="Belcher M.S."/>
            <person name="Sechler A.J."/>
            <person name="Tancos M.A."/>
            <person name="Schroeder B.K."/>
            <person name="Murray T.D."/>
            <person name="Luster D.G."/>
            <person name="Schneider W.L."/>
            <person name="Rogers E."/>
            <person name="Andreote F.D."/>
            <person name="Grunwald N.J."/>
            <person name="Putnam M.L."/>
            <person name="Chang J.H."/>
        </authorList>
    </citation>
    <scope>NUCLEOTIDE SEQUENCE [LARGE SCALE GENOMIC DNA]</scope>
    <source>
        <strain evidence="9 10">DSM 15933</strain>
    </source>
</reference>
<accession>A0A2T4UZD3</accession>
<keyword evidence="3 7" id="KW-0812">Transmembrane</keyword>
<evidence type="ECO:0000256" key="1">
    <source>
        <dbReference type="ARBA" id="ARBA00004651"/>
    </source>
</evidence>
<evidence type="ECO:0000256" key="6">
    <source>
        <dbReference type="SAM" id="MobiDB-lite"/>
    </source>
</evidence>
<feature type="transmembrane region" description="Helical" evidence="7">
    <location>
        <begin position="198"/>
        <end position="221"/>
    </location>
</feature>
<keyword evidence="4 7" id="KW-1133">Transmembrane helix</keyword>
<keyword evidence="2" id="KW-1003">Cell membrane</keyword>
<organism evidence="9 10">
    <name type="scientific">Rathayibacter caricis DSM 15933</name>
    <dbReference type="NCBI Taxonomy" id="1328867"/>
    <lineage>
        <taxon>Bacteria</taxon>
        <taxon>Bacillati</taxon>
        <taxon>Actinomycetota</taxon>
        <taxon>Actinomycetes</taxon>
        <taxon>Micrococcales</taxon>
        <taxon>Microbacteriaceae</taxon>
        <taxon>Rathayibacter</taxon>
    </lineage>
</organism>
<sequence>MGVFRSGRLRTAADRRGDAARPGPVGTVRSADGLDEVAAVVHRLSVLLAAGVAPASALTHLAEADPSGAAGPPGAARRRRLLRSVALEAARGGDATEALLRGVPESRRSGVRRRGRRLTRDGGEATAWASLAACWRVAADSGAPVAAALTELAESMRETGRARRDIDVALAGPAATGRVVGVLPLVALGFGVLLGFDVVGVLVGTVPGLVCLAGGAALMVLAQAWTRRLVRGADPGEAAPGLALDLLAVALAGGGSVDAARARVLAALAECGLPPDARALEAAEAILALSTGAGVPAGRLLRSEAALVRVRAAGRARERAARLGVTLMLPLGVCVLPAFLLLGVAPMIVSVLLSTFDVTR</sequence>
<evidence type="ECO:0000256" key="2">
    <source>
        <dbReference type="ARBA" id="ARBA00022475"/>
    </source>
</evidence>
<keyword evidence="10" id="KW-1185">Reference proteome</keyword>
<feature type="transmembrane region" description="Helical" evidence="7">
    <location>
        <begin position="166"/>
        <end position="192"/>
    </location>
</feature>
<dbReference type="PANTHER" id="PTHR35007">
    <property type="entry name" value="INTEGRAL MEMBRANE PROTEIN-RELATED"/>
    <property type="match status" value="1"/>
</dbReference>